<evidence type="ECO:0000256" key="4">
    <source>
        <dbReference type="ARBA" id="ARBA00022989"/>
    </source>
</evidence>
<dbReference type="OrthoDB" id="10264154at2759"/>
<evidence type="ECO:0000256" key="5">
    <source>
        <dbReference type="ARBA" id="ARBA00023136"/>
    </source>
</evidence>
<dbReference type="Proteomes" id="UP001163046">
    <property type="component" value="Unassembled WGS sequence"/>
</dbReference>
<evidence type="ECO:0000256" key="7">
    <source>
        <dbReference type="SAM" id="Phobius"/>
    </source>
</evidence>
<dbReference type="InterPro" id="IPR046791">
    <property type="entry name" value="Polycystin_dom"/>
</dbReference>
<evidence type="ECO:0000256" key="1">
    <source>
        <dbReference type="ARBA" id="ARBA00004141"/>
    </source>
</evidence>
<dbReference type="GO" id="GO:0005262">
    <property type="term" value="F:calcium channel activity"/>
    <property type="evidence" value="ECO:0007669"/>
    <property type="project" value="TreeGrafter"/>
</dbReference>
<keyword evidence="3 7" id="KW-0812">Transmembrane</keyword>
<dbReference type="PANTHER" id="PTHR10877:SF150">
    <property type="entry name" value="REJ DOMAIN-CONTAINING PROTEIN"/>
    <property type="match status" value="1"/>
</dbReference>
<comment type="subcellular location">
    <subcellularLocation>
        <location evidence="1">Membrane</location>
        <topology evidence="1">Multi-pass membrane protein</topology>
    </subcellularLocation>
</comment>
<keyword evidence="5 7" id="KW-0472">Membrane</keyword>
<dbReference type="GO" id="GO:0016020">
    <property type="term" value="C:membrane"/>
    <property type="evidence" value="ECO:0007669"/>
    <property type="project" value="UniProtKB-SubCell"/>
</dbReference>
<name>A0A9W9ZNZ2_9CNID</name>
<evidence type="ECO:0000256" key="3">
    <source>
        <dbReference type="ARBA" id="ARBA00022692"/>
    </source>
</evidence>
<reference evidence="9" key="1">
    <citation type="submission" date="2023-01" db="EMBL/GenBank/DDBJ databases">
        <title>Genome assembly of the deep-sea coral Lophelia pertusa.</title>
        <authorList>
            <person name="Herrera S."/>
            <person name="Cordes E."/>
        </authorList>
    </citation>
    <scope>NUCLEOTIDE SEQUENCE</scope>
    <source>
        <strain evidence="9">USNM1676648</strain>
        <tissue evidence="9">Polyp</tissue>
    </source>
</reference>
<comment type="similarity">
    <text evidence="2">Belongs to the polycystin family.</text>
</comment>
<dbReference type="InterPro" id="IPR051223">
    <property type="entry name" value="Polycystin"/>
</dbReference>
<dbReference type="GO" id="GO:0050982">
    <property type="term" value="P:detection of mechanical stimulus"/>
    <property type="evidence" value="ECO:0007669"/>
    <property type="project" value="TreeGrafter"/>
</dbReference>
<feature type="region of interest" description="Disordered" evidence="6">
    <location>
        <begin position="211"/>
        <end position="243"/>
    </location>
</feature>
<sequence length="318" mass="35940">MNEDEDEHGIGNFEHELPEYKKFMYRRYEQRPLTKLEPPDLAELSNAREQRKREIRMSQILKEIITYVLFLLALFVVSFGQRDPKSYLVAKLIEDTYLGGVYTGQQLYETDGVDNYWKWLEGTVLPSLSSSSRDWAEGCHPLQEYTVDCNSRLVGGARVRQVRVSEESCQVPEPLRKTISTCNDFYSYFKEDTNNYNAGWKMINTTSSNMTSSMTSSNTTSSIMTSSNTTSSNTTSSNTTLSNTTSDATISPWNYQTMDELGSIPFLGLVGTYGGGGYSFDLEFSNATGAYLNSLNTTPGLILELELFLWKSQFTVPK</sequence>
<accession>A0A9W9ZNZ2</accession>
<dbReference type="Pfam" id="PF20519">
    <property type="entry name" value="Polycystin_dom"/>
    <property type="match status" value="1"/>
</dbReference>
<evidence type="ECO:0000256" key="2">
    <source>
        <dbReference type="ARBA" id="ARBA00007200"/>
    </source>
</evidence>
<comment type="caution">
    <text evidence="9">The sequence shown here is derived from an EMBL/GenBank/DDBJ whole genome shotgun (WGS) entry which is preliminary data.</text>
</comment>
<evidence type="ECO:0000256" key="6">
    <source>
        <dbReference type="SAM" id="MobiDB-lite"/>
    </source>
</evidence>
<dbReference type="AlphaFoldDB" id="A0A9W9ZNZ2"/>
<proteinExistence type="inferred from homology"/>
<evidence type="ECO:0000259" key="8">
    <source>
        <dbReference type="Pfam" id="PF20519"/>
    </source>
</evidence>
<evidence type="ECO:0000313" key="9">
    <source>
        <dbReference type="EMBL" id="KAJ7383439.1"/>
    </source>
</evidence>
<feature type="domain" description="Polycystin" evidence="8">
    <location>
        <begin position="108"/>
        <end position="285"/>
    </location>
</feature>
<dbReference type="PANTHER" id="PTHR10877">
    <property type="entry name" value="POLYCYSTIN FAMILY MEMBER"/>
    <property type="match status" value="1"/>
</dbReference>
<gene>
    <name evidence="9" type="ORF">OS493_028115</name>
</gene>
<dbReference type="EMBL" id="MU825899">
    <property type="protein sequence ID" value="KAJ7383439.1"/>
    <property type="molecule type" value="Genomic_DNA"/>
</dbReference>
<keyword evidence="4 7" id="KW-1133">Transmembrane helix</keyword>
<feature type="transmembrane region" description="Helical" evidence="7">
    <location>
        <begin position="60"/>
        <end position="80"/>
    </location>
</feature>
<protein>
    <recommendedName>
        <fullName evidence="8">Polycystin domain-containing protein</fullName>
    </recommendedName>
</protein>
<keyword evidence="10" id="KW-1185">Reference proteome</keyword>
<organism evidence="9 10">
    <name type="scientific">Desmophyllum pertusum</name>
    <dbReference type="NCBI Taxonomy" id="174260"/>
    <lineage>
        <taxon>Eukaryota</taxon>
        <taxon>Metazoa</taxon>
        <taxon>Cnidaria</taxon>
        <taxon>Anthozoa</taxon>
        <taxon>Hexacorallia</taxon>
        <taxon>Scleractinia</taxon>
        <taxon>Caryophylliina</taxon>
        <taxon>Caryophylliidae</taxon>
        <taxon>Desmophyllum</taxon>
    </lineage>
</organism>
<evidence type="ECO:0000313" key="10">
    <source>
        <dbReference type="Proteomes" id="UP001163046"/>
    </source>
</evidence>